<organism evidence="9 10">
    <name type="scientific">Nocardia alba</name>
    <dbReference type="NCBI Taxonomy" id="225051"/>
    <lineage>
        <taxon>Bacteria</taxon>
        <taxon>Bacillati</taxon>
        <taxon>Actinomycetota</taxon>
        <taxon>Actinomycetes</taxon>
        <taxon>Mycobacteriales</taxon>
        <taxon>Nocardiaceae</taxon>
        <taxon>Nocardia</taxon>
    </lineage>
</organism>
<keyword evidence="7" id="KW-0472">Membrane</keyword>
<evidence type="ECO:0000256" key="4">
    <source>
        <dbReference type="ARBA" id="ARBA00022679"/>
    </source>
</evidence>
<dbReference type="Pfam" id="PF08376">
    <property type="entry name" value="NIT"/>
    <property type="match status" value="1"/>
</dbReference>
<keyword evidence="10" id="KW-1185">Reference proteome</keyword>
<evidence type="ECO:0000256" key="3">
    <source>
        <dbReference type="ARBA" id="ARBA00022553"/>
    </source>
</evidence>
<keyword evidence="3" id="KW-0597">Phosphoprotein</keyword>
<evidence type="ECO:0000259" key="8">
    <source>
        <dbReference type="SMART" id="SM00387"/>
    </source>
</evidence>
<comment type="catalytic activity">
    <reaction evidence="1">
        <text>ATP + protein L-histidine = ADP + protein N-phospho-L-histidine.</text>
        <dbReference type="EC" id="2.7.13.3"/>
    </reaction>
</comment>
<keyword evidence="5 9" id="KW-0418">Kinase</keyword>
<evidence type="ECO:0000256" key="7">
    <source>
        <dbReference type="SAM" id="Phobius"/>
    </source>
</evidence>
<sequence>MVITRRALRGLLAWRPESAAATGKFGVRASLIAIVLVPSLALLAVGVGAAAYLVAAGRDARQWAELAAGTTGPAVQMVQAFQEERRLSVLHIAGEPTGGGSLIAARQRSNGALGDVKTKGQEASRMRADFATDIAGYDKLYALLPDLRAQIDSRKLPVEIVVATFGSIIDVIVAASVLAARAAPSSDVSIELFKGIAVLRASEALSRANALATVADTITGEQFIAFAAAVGEQRSETAFATAILQDRQLGELQAIVAGSAWALLSRHQQETLLAGPAESAPGRSGARSTAATVRAEVQAAAVQAGSELAVLWEAQTRRAQAIAVRDADRTARDSLLGGLAVLAAAVLGFLAVVLVANRLIGRMRQLRAQTLALSDEHLPEAMRRLDAGEDLDIDAELERLQFGTDEIGQVADAFNRAHGAAVTAAVAEAKLRAGVNTVFVNMAQRSQSIVQHQLELLDPAEQNERDPARLDLLFKLDHLATRGRRNAENLIILGGGQPGRRWRNPVPLNDIARGSVAESLDYRRIAVHRLPQVFVVGAVVADLIHVLAELMDNATAFSRRQTQVEVTGRIVGNGAVLEIIDQGSGMNDDELAARNALLAEPASFSLETLAENGRLGLFVIASLAARHQISVQLRESAYGGIHALVLIPSRYLTNEPNNAEVSARHALPPGPVPPVPVAVPTPPSIPVATFGPSGPSDSAPSTVR</sequence>
<reference evidence="9 10" key="1">
    <citation type="submission" date="2019-03" db="EMBL/GenBank/DDBJ databases">
        <title>Genomic Encyclopedia of Type Strains, Phase IV (KMG-IV): sequencing the most valuable type-strain genomes for metagenomic binning, comparative biology and taxonomic classification.</title>
        <authorList>
            <person name="Goeker M."/>
        </authorList>
    </citation>
    <scope>NUCLEOTIDE SEQUENCE [LARGE SCALE GENOMIC DNA]</scope>
    <source>
        <strain evidence="9 10">DSM 44684</strain>
    </source>
</reference>
<feature type="domain" description="Histidine kinase/HSP90-like ATPase" evidence="8">
    <location>
        <begin position="538"/>
        <end position="651"/>
    </location>
</feature>
<dbReference type="GO" id="GO:0005886">
    <property type="term" value="C:plasma membrane"/>
    <property type="evidence" value="ECO:0007669"/>
    <property type="project" value="TreeGrafter"/>
</dbReference>
<feature type="compositionally biased region" description="Polar residues" evidence="6">
    <location>
        <begin position="695"/>
        <end position="704"/>
    </location>
</feature>
<comment type="caution">
    <text evidence="9">The sequence shown here is derived from an EMBL/GenBank/DDBJ whole genome shotgun (WGS) entry which is preliminary data.</text>
</comment>
<dbReference type="GO" id="GO:0000160">
    <property type="term" value="P:phosphorelay signal transduction system"/>
    <property type="evidence" value="ECO:0007669"/>
    <property type="project" value="TreeGrafter"/>
</dbReference>
<dbReference type="InterPro" id="IPR003594">
    <property type="entry name" value="HATPase_dom"/>
</dbReference>
<dbReference type="Pfam" id="PF02518">
    <property type="entry name" value="HATPase_c"/>
    <property type="match status" value="1"/>
</dbReference>
<dbReference type="Proteomes" id="UP000294856">
    <property type="component" value="Unassembled WGS sequence"/>
</dbReference>
<dbReference type="SMART" id="SM00387">
    <property type="entry name" value="HATPase_c"/>
    <property type="match status" value="1"/>
</dbReference>
<dbReference type="SUPFAM" id="SSF55874">
    <property type="entry name" value="ATPase domain of HSP90 chaperone/DNA topoisomerase II/histidine kinase"/>
    <property type="match status" value="1"/>
</dbReference>
<proteinExistence type="predicted"/>
<keyword evidence="4" id="KW-0808">Transferase</keyword>
<dbReference type="InterPro" id="IPR050428">
    <property type="entry name" value="TCS_sensor_his_kinase"/>
</dbReference>
<feature type="region of interest" description="Disordered" evidence="6">
    <location>
        <begin position="681"/>
        <end position="704"/>
    </location>
</feature>
<dbReference type="STRING" id="1210063.GCA_001612665_01368"/>
<dbReference type="EC" id="2.7.13.3" evidence="2"/>
<accession>A0A4R1FUZ5</accession>
<feature type="transmembrane region" description="Helical" evidence="7">
    <location>
        <begin position="29"/>
        <end position="55"/>
    </location>
</feature>
<dbReference type="PANTHER" id="PTHR45436">
    <property type="entry name" value="SENSOR HISTIDINE KINASE YKOH"/>
    <property type="match status" value="1"/>
</dbReference>
<dbReference type="InterPro" id="IPR036890">
    <property type="entry name" value="HATPase_C_sf"/>
</dbReference>
<dbReference type="PANTHER" id="PTHR45436:SF5">
    <property type="entry name" value="SENSOR HISTIDINE KINASE TRCS"/>
    <property type="match status" value="1"/>
</dbReference>
<keyword evidence="7" id="KW-1133">Transmembrane helix</keyword>
<evidence type="ECO:0000256" key="5">
    <source>
        <dbReference type="ARBA" id="ARBA00022777"/>
    </source>
</evidence>
<evidence type="ECO:0000313" key="10">
    <source>
        <dbReference type="Proteomes" id="UP000294856"/>
    </source>
</evidence>
<gene>
    <name evidence="9" type="ORF">DFR71_3711</name>
</gene>
<dbReference type="Gene3D" id="3.30.565.10">
    <property type="entry name" value="Histidine kinase-like ATPase, C-terminal domain"/>
    <property type="match status" value="1"/>
</dbReference>
<protein>
    <recommendedName>
        <fullName evidence="2">histidine kinase</fullName>
        <ecNumber evidence="2">2.7.13.3</ecNumber>
    </recommendedName>
</protein>
<dbReference type="EMBL" id="SMFR01000002">
    <property type="protein sequence ID" value="TCJ97664.1"/>
    <property type="molecule type" value="Genomic_DNA"/>
</dbReference>
<evidence type="ECO:0000256" key="1">
    <source>
        <dbReference type="ARBA" id="ARBA00000085"/>
    </source>
</evidence>
<evidence type="ECO:0000256" key="6">
    <source>
        <dbReference type="SAM" id="MobiDB-lite"/>
    </source>
</evidence>
<dbReference type="InterPro" id="IPR013587">
    <property type="entry name" value="Nitrate/nitrite_sensing"/>
</dbReference>
<dbReference type="AlphaFoldDB" id="A0A4R1FUZ5"/>
<dbReference type="CDD" id="cd06225">
    <property type="entry name" value="HAMP"/>
    <property type="match status" value="1"/>
</dbReference>
<keyword evidence="7" id="KW-0812">Transmembrane</keyword>
<dbReference type="OrthoDB" id="4652229at2"/>
<feature type="transmembrane region" description="Helical" evidence="7">
    <location>
        <begin position="335"/>
        <end position="357"/>
    </location>
</feature>
<evidence type="ECO:0000256" key="2">
    <source>
        <dbReference type="ARBA" id="ARBA00012438"/>
    </source>
</evidence>
<dbReference type="GO" id="GO:0004673">
    <property type="term" value="F:protein histidine kinase activity"/>
    <property type="evidence" value="ECO:0007669"/>
    <property type="project" value="UniProtKB-EC"/>
</dbReference>
<evidence type="ECO:0000313" key="9">
    <source>
        <dbReference type="EMBL" id="TCJ97664.1"/>
    </source>
</evidence>
<name>A0A4R1FUZ5_9NOCA</name>